<feature type="region of interest" description="Disordered" evidence="5">
    <location>
        <begin position="172"/>
        <end position="208"/>
    </location>
</feature>
<gene>
    <name evidence="7" type="ORF">F0L68_00130</name>
</gene>
<comment type="cofactor">
    <cofactor evidence="1">
        <name>Zn(2+)</name>
        <dbReference type="ChEBI" id="CHEBI:29105"/>
    </cofactor>
</comment>
<dbReference type="PANTHER" id="PTHR46233:SF3">
    <property type="entry name" value="HYDROXYACYLGLUTATHIONE HYDROLASE GLOC"/>
    <property type="match status" value="1"/>
</dbReference>
<evidence type="ECO:0000256" key="2">
    <source>
        <dbReference type="ARBA" id="ARBA00022723"/>
    </source>
</evidence>
<dbReference type="GO" id="GO:0016787">
    <property type="term" value="F:hydrolase activity"/>
    <property type="evidence" value="ECO:0007669"/>
    <property type="project" value="UniProtKB-KW"/>
</dbReference>
<evidence type="ECO:0000256" key="5">
    <source>
        <dbReference type="SAM" id="MobiDB-lite"/>
    </source>
</evidence>
<dbReference type="GO" id="GO:0046872">
    <property type="term" value="F:metal ion binding"/>
    <property type="evidence" value="ECO:0007669"/>
    <property type="project" value="UniProtKB-KW"/>
</dbReference>
<sequence>MTAVAPQRVVVGSLDTNCWIVRAEGARQALLVDPGDEAERVLAAVAGLDVTAIVLTHTHYDHVLGVAPVAAALGVPVLGHAEEEAVWRHELAHLAEHGHFDAGTATDELLAEGRPPRPTAELWSGDLDGHLTDGQVLQVGPLRVEVLHTPGHTPGGVSLSADGHVFTGDTLFPGGSKRLTSSKDLTGLGELRIPRTGPPETSGGPVSL</sequence>
<dbReference type="Proteomes" id="UP000323454">
    <property type="component" value="Unassembled WGS sequence"/>
</dbReference>
<dbReference type="InterPro" id="IPR051453">
    <property type="entry name" value="MBL_Glyoxalase_II"/>
</dbReference>
<dbReference type="EMBL" id="VUOB01000001">
    <property type="protein sequence ID" value="KAA2266983.1"/>
    <property type="molecule type" value="Genomic_DNA"/>
</dbReference>
<keyword evidence="2" id="KW-0479">Metal-binding</keyword>
<dbReference type="SUPFAM" id="SSF56281">
    <property type="entry name" value="Metallo-hydrolase/oxidoreductase"/>
    <property type="match status" value="1"/>
</dbReference>
<dbReference type="CDD" id="cd06262">
    <property type="entry name" value="metallo-hydrolase-like_MBL-fold"/>
    <property type="match status" value="1"/>
</dbReference>
<evidence type="ECO:0000256" key="3">
    <source>
        <dbReference type="ARBA" id="ARBA00022801"/>
    </source>
</evidence>
<dbReference type="RefSeq" id="WP_149847291.1">
    <property type="nucleotide sequence ID" value="NZ_VUOB01000001.1"/>
</dbReference>
<reference evidence="7 8" key="1">
    <citation type="submission" date="2019-09" db="EMBL/GenBank/DDBJ databases">
        <title>Goodfellowia gen. nov., a new genus of the Pseudonocardineae related to Actinoalloteichus, containing Goodfellowia coeruleoviolacea gen. nov., comb. nov. gen. nov., comb. nov.</title>
        <authorList>
            <person name="Labeda D."/>
        </authorList>
    </citation>
    <scope>NUCLEOTIDE SEQUENCE [LARGE SCALE GENOMIC DNA]</scope>
    <source>
        <strain evidence="7 8">AN110305</strain>
    </source>
</reference>
<evidence type="ECO:0000256" key="4">
    <source>
        <dbReference type="ARBA" id="ARBA00022833"/>
    </source>
</evidence>
<evidence type="ECO:0000256" key="1">
    <source>
        <dbReference type="ARBA" id="ARBA00001947"/>
    </source>
</evidence>
<dbReference type="PANTHER" id="PTHR46233">
    <property type="entry name" value="HYDROXYACYLGLUTATHIONE HYDROLASE GLOC"/>
    <property type="match status" value="1"/>
</dbReference>
<keyword evidence="4" id="KW-0862">Zinc</keyword>
<dbReference type="SMART" id="SM00849">
    <property type="entry name" value="Lactamase_B"/>
    <property type="match status" value="1"/>
</dbReference>
<dbReference type="InterPro" id="IPR001279">
    <property type="entry name" value="Metallo-B-lactamas"/>
</dbReference>
<evidence type="ECO:0000313" key="7">
    <source>
        <dbReference type="EMBL" id="KAA2266983.1"/>
    </source>
</evidence>
<keyword evidence="3 7" id="KW-0378">Hydrolase</keyword>
<evidence type="ECO:0000259" key="6">
    <source>
        <dbReference type="SMART" id="SM00849"/>
    </source>
</evidence>
<evidence type="ECO:0000313" key="8">
    <source>
        <dbReference type="Proteomes" id="UP000323454"/>
    </source>
</evidence>
<proteinExistence type="predicted"/>
<accession>A0A5B2XUI5</accession>
<feature type="domain" description="Metallo-beta-lactamase" evidence="6">
    <location>
        <begin position="15"/>
        <end position="205"/>
    </location>
</feature>
<protein>
    <submittedName>
        <fullName evidence="7">MBL fold metallo-hydrolase</fullName>
    </submittedName>
</protein>
<organism evidence="7 8">
    <name type="scientific">Solihabitans fulvus</name>
    <dbReference type="NCBI Taxonomy" id="1892852"/>
    <lineage>
        <taxon>Bacteria</taxon>
        <taxon>Bacillati</taxon>
        <taxon>Actinomycetota</taxon>
        <taxon>Actinomycetes</taxon>
        <taxon>Pseudonocardiales</taxon>
        <taxon>Pseudonocardiaceae</taxon>
        <taxon>Solihabitans</taxon>
    </lineage>
</organism>
<comment type="caution">
    <text evidence="7">The sequence shown here is derived from an EMBL/GenBank/DDBJ whole genome shotgun (WGS) entry which is preliminary data.</text>
</comment>
<dbReference type="Gene3D" id="3.60.15.10">
    <property type="entry name" value="Ribonuclease Z/Hydroxyacylglutathione hydrolase-like"/>
    <property type="match status" value="1"/>
</dbReference>
<keyword evidence="8" id="KW-1185">Reference proteome</keyword>
<dbReference type="OrthoDB" id="2971563at2"/>
<name>A0A5B2XUI5_9PSEU</name>
<dbReference type="Pfam" id="PF00753">
    <property type="entry name" value="Lactamase_B"/>
    <property type="match status" value="1"/>
</dbReference>
<dbReference type="AlphaFoldDB" id="A0A5B2XUI5"/>
<reference evidence="7 8" key="2">
    <citation type="submission" date="2019-09" db="EMBL/GenBank/DDBJ databases">
        <authorList>
            <person name="Jin C."/>
        </authorList>
    </citation>
    <scope>NUCLEOTIDE SEQUENCE [LARGE SCALE GENOMIC DNA]</scope>
    <source>
        <strain evidence="7 8">AN110305</strain>
    </source>
</reference>
<dbReference type="InterPro" id="IPR036866">
    <property type="entry name" value="RibonucZ/Hydroxyglut_hydro"/>
</dbReference>